<evidence type="ECO:0000256" key="3">
    <source>
        <dbReference type="SAM" id="SignalP"/>
    </source>
</evidence>
<evidence type="ECO:0000256" key="2">
    <source>
        <dbReference type="SAM" id="Phobius"/>
    </source>
</evidence>
<dbReference type="CDD" id="cd03143">
    <property type="entry name" value="A4_beta-galactosidase_middle_domain"/>
    <property type="match status" value="1"/>
</dbReference>
<comment type="caution">
    <text evidence="4">The sequence shown here is derived from an EMBL/GenBank/DDBJ whole genome shotgun (WGS) entry which is preliminary data.</text>
</comment>
<accession>A0A7W8H8M9</accession>
<keyword evidence="2" id="KW-0472">Membrane</keyword>
<feature type="signal peptide" evidence="3">
    <location>
        <begin position="1"/>
        <end position="30"/>
    </location>
</feature>
<organism evidence="4 5">
    <name type="scientific">Catenibacillus scindens</name>
    <dbReference type="NCBI Taxonomy" id="673271"/>
    <lineage>
        <taxon>Bacteria</taxon>
        <taxon>Bacillati</taxon>
        <taxon>Bacillota</taxon>
        <taxon>Clostridia</taxon>
        <taxon>Lachnospirales</taxon>
        <taxon>Lachnospiraceae</taxon>
        <taxon>Catenibacillus</taxon>
    </lineage>
</organism>
<evidence type="ECO:0000313" key="5">
    <source>
        <dbReference type="Proteomes" id="UP000543642"/>
    </source>
</evidence>
<evidence type="ECO:0000313" key="4">
    <source>
        <dbReference type="EMBL" id="MBB5263839.1"/>
    </source>
</evidence>
<evidence type="ECO:0000256" key="1">
    <source>
        <dbReference type="SAM" id="MobiDB-lite"/>
    </source>
</evidence>
<protein>
    <submittedName>
        <fullName evidence="4">Uncharacterized protein</fullName>
    </submittedName>
</protein>
<keyword evidence="2" id="KW-1133">Transmembrane helix</keyword>
<dbReference type="InterPro" id="IPR029062">
    <property type="entry name" value="Class_I_gatase-like"/>
</dbReference>
<gene>
    <name evidence="4" type="ORF">HNP82_000937</name>
</gene>
<feature type="region of interest" description="Disordered" evidence="1">
    <location>
        <begin position="287"/>
        <end position="317"/>
    </location>
</feature>
<keyword evidence="5" id="KW-1185">Reference proteome</keyword>
<dbReference type="EMBL" id="JACHFW010000002">
    <property type="protein sequence ID" value="MBB5263839.1"/>
    <property type="molecule type" value="Genomic_DNA"/>
</dbReference>
<feature type="chain" id="PRO_5030584309" evidence="3">
    <location>
        <begin position="31"/>
        <end position="849"/>
    </location>
</feature>
<dbReference type="SUPFAM" id="SSF52317">
    <property type="entry name" value="Class I glutamine amidotransferase-like"/>
    <property type="match status" value="1"/>
</dbReference>
<dbReference type="AlphaFoldDB" id="A0A7W8H8M9"/>
<name>A0A7W8H8M9_9FIRM</name>
<keyword evidence="2" id="KW-0812">Transmembrane</keyword>
<reference evidence="4 5" key="1">
    <citation type="submission" date="2020-08" db="EMBL/GenBank/DDBJ databases">
        <title>Genomic Encyclopedia of Type Strains, Phase IV (KMG-IV): sequencing the most valuable type-strain genomes for metagenomic binning, comparative biology and taxonomic classification.</title>
        <authorList>
            <person name="Goeker M."/>
        </authorList>
    </citation>
    <scope>NUCLEOTIDE SEQUENCE [LARGE SCALE GENOMIC DNA]</scope>
    <source>
        <strain evidence="4 5">DSM 106146</strain>
    </source>
</reference>
<feature type="transmembrane region" description="Helical" evidence="2">
    <location>
        <begin position="433"/>
        <end position="455"/>
    </location>
</feature>
<feature type="transmembrane region" description="Helical" evidence="2">
    <location>
        <begin position="462"/>
        <end position="483"/>
    </location>
</feature>
<sequence length="849" mass="94636">MNYKPMKALICAVSVFLLLICAVPPVKVMAAQTPDSGQFNIDLICGLEGYSKYDSDVPVRFQVTNNGDDFTGEICLALSFENISSQRVGYTYPLEVSSGDTQTIQFVVPNLGTSLEFDISITDEDGEECFSQNLRHKIIYSDDFMIGILTDDFDAVNYLDGMAFYTDFYEMYFSSRIFSLDQETMPEDGSVLKAYDLLIINDFNVASLSQTQYDVLTDWIYNGGTVMIGTGANYEATLMPFLGDCLEGAAAGVENVSTNFGLDGYDYLRRSTPLQYEAPSAQIVEEEAELESSDEETADDVELDGNEGTEESSVSVSVDSFDTEEDVSFISQPLETVEPLEVQTAGISLESSQGYDDLLCQSVKVGDGTIIVLDFDLAVGEFGRWAYNAAAVQKILIAAAHVSDYGSLTDDFISDYYAQDMLSNFIEDRVPRLGPFVAVIVVYLVLISPVIYFIFKKKDRRQWMWLFIPVTVVVFTGIIFFMGRMMSPQTPYINYAAILKSYSGKVYEDTYFSVTSPENQEYMVQTEGDYTVRPLYTNLYAYNSYESGNNSDGFALNLTYGAGETDINAKYVHAFDSRYFIGERETVWEGSVDVDITFVVDHYEGTVTNHTGYTLEHGFLKLGNLVIDTGNLENGESYNIDSRNGVVIESYYEIPGLIFGKPSQKERMLNGFVGALRNSGYSSYQMEPGNIFCAFVDGYSADITTDYPLSGNALLWANVLVKYSKDGVYSVPNILYESQMITGDLDGMDGCFYSDEIVFQYDLSSANFYPETLTLTTPMDTAFIGCSLYCPKTESYEEIFTDGQWTVEGDDLTKYIDSSGCLRIRFFKIDSENYAGIALPAVSITGREY</sequence>
<feature type="compositionally biased region" description="Acidic residues" evidence="1">
    <location>
        <begin position="287"/>
        <end position="310"/>
    </location>
</feature>
<proteinExistence type="predicted"/>
<dbReference type="RefSeq" id="WP_183771984.1">
    <property type="nucleotide sequence ID" value="NZ_JACHFW010000002.1"/>
</dbReference>
<keyword evidence="3" id="KW-0732">Signal</keyword>
<dbReference type="Proteomes" id="UP000543642">
    <property type="component" value="Unassembled WGS sequence"/>
</dbReference>